<feature type="region of interest" description="Disordered" evidence="2">
    <location>
        <begin position="226"/>
        <end position="250"/>
    </location>
</feature>
<gene>
    <name evidence="4" type="ORF">MTR65_19805</name>
</gene>
<sequence length="250" mass="26525">LAAARAKARHDAGEVDRYAPLVASGAERRETLDQLKLAATQSAEQVRQLEAALTAQQRRIATLETQVAQARAQGEGAKAQLEAADVDLKATLIRAPIAGRIGDRTVRTGQFVQAGTRLMSVVPLDKLYVTANFKETQLALMRPGQPARISVDALEGTEINGRVASVSPGTGAQFSLLPPENATGNFTKIVQRVPVRIAIEAPASARKLLVPGLSVTVTVDTRSAEGELDEIEAASEEAEQSAETKARGTR</sequence>
<name>A0ABT0AIB2_9SPHN</name>
<feature type="coiled-coil region" evidence="1">
    <location>
        <begin position="32"/>
        <end position="80"/>
    </location>
</feature>
<feature type="compositionally biased region" description="Acidic residues" evidence="2">
    <location>
        <begin position="226"/>
        <end position="240"/>
    </location>
</feature>
<dbReference type="PANTHER" id="PTHR30386:SF24">
    <property type="entry name" value="MULTIDRUG RESISTANCE EFFLUX PUMP"/>
    <property type="match status" value="1"/>
</dbReference>
<dbReference type="PANTHER" id="PTHR30386">
    <property type="entry name" value="MEMBRANE FUSION SUBUNIT OF EMRAB-TOLC MULTIDRUG EFFLUX PUMP"/>
    <property type="match status" value="1"/>
</dbReference>
<evidence type="ECO:0000313" key="5">
    <source>
        <dbReference type="Proteomes" id="UP001162802"/>
    </source>
</evidence>
<feature type="non-terminal residue" evidence="4">
    <location>
        <position position="1"/>
    </location>
</feature>
<dbReference type="InterPro" id="IPR050739">
    <property type="entry name" value="MFP"/>
</dbReference>
<comment type="caution">
    <text evidence="4">The sequence shown here is derived from an EMBL/GenBank/DDBJ whole genome shotgun (WGS) entry which is preliminary data.</text>
</comment>
<dbReference type="Pfam" id="PF25963">
    <property type="entry name" value="Beta-barrel_AAEA"/>
    <property type="match status" value="1"/>
</dbReference>
<accession>A0ABT0AIB2</accession>
<protein>
    <submittedName>
        <fullName evidence="4">HlyD family secretion protein</fullName>
    </submittedName>
</protein>
<keyword evidence="5" id="KW-1185">Reference proteome</keyword>
<proteinExistence type="predicted"/>
<dbReference type="SUPFAM" id="SSF111369">
    <property type="entry name" value="HlyD-like secretion proteins"/>
    <property type="match status" value="1"/>
</dbReference>
<keyword evidence="1" id="KW-0175">Coiled coil</keyword>
<dbReference type="InterPro" id="IPR058634">
    <property type="entry name" value="AaeA-lik-b-barrel"/>
</dbReference>
<evidence type="ECO:0000256" key="2">
    <source>
        <dbReference type="SAM" id="MobiDB-lite"/>
    </source>
</evidence>
<dbReference type="Gene3D" id="2.40.30.170">
    <property type="match status" value="1"/>
</dbReference>
<reference evidence="4" key="1">
    <citation type="submission" date="2022-03" db="EMBL/GenBank/DDBJ databases">
        <title>Identification of a novel bacterium isolated from mangrove sediments.</title>
        <authorList>
            <person name="Pan X."/>
        </authorList>
    </citation>
    <scope>NUCLEOTIDE SEQUENCE</scope>
    <source>
        <strain evidence="4">B2637</strain>
    </source>
</reference>
<evidence type="ECO:0000313" key="4">
    <source>
        <dbReference type="EMBL" id="MCJ1962934.1"/>
    </source>
</evidence>
<feature type="domain" description="p-hydroxybenzoic acid efflux pump subunit AaeA-like beta-barrel" evidence="3">
    <location>
        <begin position="127"/>
        <end position="219"/>
    </location>
</feature>
<dbReference type="RefSeq" id="WP_243803281.1">
    <property type="nucleotide sequence ID" value="NZ_JALHAT010000075.1"/>
</dbReference>
<dbReference type="Proteomes" id="UP001162802">
    <property type="component" value="Unassembled WGS sequence"/>
</dbReference>
<evidence type="ECO:0000256" key="1">
    <source>
        <dbReference type="SAM" id="Coils"/>
    </source>
</evidence>
<organism evidence="4 5">
    <name type="scientific">Novosphingobium mangrovi</name>
    <name type="common">ex Hu et al. 2023</name>
    <dbReference type="NCBI Taxonomy" id="2930094"/>
    <lineage>
        <taxon>Bacteria</taxon>
        <taxon>Pseudomonadati</taxon>
        <taxon>Pseudomonadota</taxon>
        <taxon>Alphaproteobacteria</taxon>
        <taxon>Sphingomonadales</taxon>
        <taxon>Sphingomonadaceae</taxon>
        <taxon>Novosphingobium</taxon>
    </lineage>
</organism>
<evidence type="ECO:0000259" key="3">
    <source>
        <dbReference type="Pfam" id="PF25963"/>
    </source>
</evidence>
<dbReference type="EMBL" id="JALHAT010000075">
    <property type="protein sequence ID" value="MCJ1962934.1"/>
    <property type="molecule type" value="Genomic_DNA"/>
</dbReference>